<evidence type="ECO:0000313" key="7">
    <source>
        <dbReference type="Proteomes" id="UP001049176"/>
    </source>
</evidence>
<dbReference type="InterPro" id="IPR036910">
    <property type="entry name" value="HMG_box_dom_sf"/>
</dbReference>
<dbReference type="Gene3D" id="1.10.30.10">
    <property type="entry name" value="High mobility group box domain"/>
    <property type="match status" value="1"/>
</dbReference>
<dbReference type="RefSeq" id="XP_043002724.1">
    <property type="nucleotide sequence ID" value="XM_043159125.1"/>
</dbReference>
<dbReference type="GO" id="GO:0005634">
    <property type="term" value="C:nucleus"/>
    <property type="evidence" value="ECO:0007669"/>
    <property type="project" value="UniProtKB-UniRule"/>
</dbReference>
<comment type="caution">
    <text evidence="6">The sequence shown here is derived from an EMBL/GenBank/DDBJ whole genome shotgun (WGS) entry which is preliminary data.</text>
</comment>
<feature type="region of interest" description="Disordered" evidence="4">
    <location>
        <begin position="320"/>
        <end position="341"/>
    </location>
</feature>
<dbReference type="KEGG" id="more:E1B28_002222"/>
<feature type="domain" description="HMG box" evidence="5">
    <location>
        <begin position="79"/>
        <end position="148"/>
    </location>
</feature>
<dbReference type="GO" id="GO:0000978">
    <property type="term" value="F:RNA polymerase II cis-regulatory region sequence-specific DNA binding"/>
    <property type="evidence" value="ECO:0007669"/>
    <property type="project" value="TreeGrafter"/>
</dbReference>
<evidence type="ECO:0000256" key="2">
    <source>
        <dbReference type="ARBA" id="ARBA00023163"/>
    </source>
</evidence>
<organism evidence="6 7">
    <name type="scientific">Marasmius oreades</name>
    <name type="common">fairy-ring Marasmius</name>
    <dbReference type="NCBI Taxonomy" id="181124"/>
    <lineage>
        <taxon>Eukaryota</taxon>
        <taxon>Fungi</taxon>
        <taxon>Dikarya</taxon>
        <taxon>Basidiomycota</taxon>
        <taxon>Agaricomycotina</taxon>
        <taxon>Agaricomycetes</taxon>
        <taxon>Agaricomycetidae</taxon>
        <taxon>Agaricales</taxon>
        <taxon>Marasmiineae</taxon>
        <taxon>Marasmiaceae</taxon>
        <taxon>Marasmius</taxon>
    </lineage>
</organism>
<keyword evidence="1 3" id="KW-0238">DNA-binding</keyword>
<dbReference type="GO" id="GO:0030154">
    <property type="term" value="P:cell differentiation"/>
    <property type="evidence" value="ECO:0007669"/>
    <property type="project" value="TreeGrafter"/>
</dbReference>
<keyword evidence="7" id="KW-1185">Reference proteome</keyword>
<dbReference type="Pfam" id="PF00505">
    <property type="entry name" value="HMG_box"/>
    <property type="match status" value="1"/>
</dbReference>
<sequence>MPAERSRASRRSGADGNQLVWTMPVEPTTPGGIAFATNVTPITFNEPVTDKELQLFPSVDDPASPRRPAHSKKKPENHIPRPPNAFILFRSSFIKGQHVSTEVETNHSTLSKIIGLTWQNLPEDERQVWHVKAKQALDDHKRKFPQYAFRPLHSKGKGGTEKRKVREVGPKDLKRCAKIAELLVEGKKGQDLDAAIQEFDKHHVPEIVTRFEAPITEHSFRRFTSDSTIDTDIEDDPTDTRASSPIPPPSRSRSPSKALSRSPSSRSISRRSKRSVSPDLPPLVDPPPDYLEEPIDGTNASPTVIINDSYSFSSKPNPSFDPNTFSYNQTPDSSPLPSAAQSVDSLFSEGPFCNGLTMFGEDATEHSRRPSLSINTSLPSIATGPGSVWTHPLSPVSSITPGYHESPSYSSYDPYISPLGGHHTPQLSHSPSLSAASSYENLSGMYQNDGISQQCVPLSPACDYHDGNGYSNDFSIFVHGQDSSQTEFMTYGSLSMPMSPDDEDLTLLKAKSQGLFQPSTYDLDFSTFGLIQGY</sequence>
<keyword evidence="3" id="KW-0539">Nucleus</keyword>
<dbReference type="CDD" id="cd01389">
    <property type="entry name" value="HMG-box_ROX1-like"/>
    <property type="match status" value="1"/>
</dbReference>
<keyword evidence="2" id="KW-0804">Transcription</keyword>
<feature type="region of interest" description="Disordered" evidence="4">
    <location>
        <begin position="222"/>
        <end position="302"/>
    </location>
</feature>
<dbReference type="SUPFAM" id="SSF47095">
    <property type="entry name" value="HMG-box"/>
    <property type="match status" value="1"/>
</dbReference>
<dbReference type="GO" id="GO:0001228">
    <property type="term" value="F:DNA-binding transcription activator activity, RNA polymerase II-specific"/>
    <property type="evidence" value="ECO:0007669"/>
    <property type="project" value="TreeGrafter"/>
</dbReference>
<reference evidence="6" key="1">
    <citation type="journal article" date="2021" name="Genome Biol. Evol.">
        <title>The assembled and annotated genome of the fairy-ring fungus Marasmius oreades.</title>
        <authorList>
            <person name="Hiltunen M."/>
            <person name="Ament-Velasquez S.L."/>
            <person name="Johannesson H."/>
        </authorList>
    </citation>
    <scope>NUCLEOTIDE SEQUENCE</scope>
    <source>
        <strain evidence="6">03SP1</strain>
    </source>
</reference>
<dbReference type="OrthoDB" id="6247875at2759"/>
<feature type="compositionally biased region" description="Pro residues" evidence="4">
    <location>
        <begin position="279"/>
        <end position="289"/>
    </location>
</feature>
<dbReference type="PANTHER" id="PTHR10270">
    <property type="entry name" value="SOX TRANSCRIPTION FACTOR"/>
    <property type="match status" value="1"/>
</dbReference>
<feature type="compositionally biased region" description="Low complexity" evidence="4">
    <location>
        <begin position="251"/>
        <end position="267"/>
    </location>
</feature>
<evidence type="ECO:0000256" key="3">
    <source>
        <dbReference type="PROSITE-ProRule" id="PRU00267"/>
    </source>
</evidence>
<dbReference type="PROSITE" id="PS50118">
    <property type="entry name" value="HMG_BOX_2"/>
    <property type="match status" value="1"/>
</dbReference>
<dbReference type="InterPro" id="IPR009071">
    <property type="entry name" value="HMG_box_dom"/>
</dbReference>
<gene>
    <name evidence="6" type="ORF">E1B28_002222</name>
</gene>
<evidence type="ECO:0000313" key="6">
    <source>
        <dbReference type="EMBL" id="KAG7086253.1"/>
    </source>
</evidence>
<evidence type="ECO:0000256" key="1">
    <source>
        <dbReference type="ARBA" id="ARBA00023125"/>
    </source>
</evidence>
<dbReference type="EMBL" id="CM032190">
    <property type="protein sequence ID" value="KAG7086253.1"/>
    <property type="molecule type" value="Genomic_DNA"/>
</dbReference>
<evidence type="ECO:0000256" key="4">
    <source>
        <dbReference type="SAM" id="MobiDB-lite"/>
    </source>
</evidence>
<dbReference type="InterPro" id="IPR050140">
    <property type="entry name" value="SRY-related_HMG-box_TF-like"/>
</dbReference>
<dbReference type="PANTHER" id="PTHR10270:SF161">
    <property type="entry name" value="SEX-DETERMINING REGION Y PROTEIN"/>
    <property type="match status" value="1"/>
</dbReference>
<dbReference type="AlphaFoldDB" id="A0A9P7UL27"/>
<feature type="region of interest" description="Disordered" evidence="4">
    <location>
        <begin position="56"/>
        <end position="82"/>
    </location>
</feature>
<feature type="region of interest" description="Disordered" evidence="4">
    <location>
        <begin position="1"/>
        <end position="30"/>
    </location>
</feature>
<dbReference type="SMART" id="SM00398">
    <property type="entry name" value="HMG"/>
    <property type="match status" value="1"/>
</dbReference>
<dbReference type="GeneID" id="66071298"/>
<name>A0A9P7UL27_9AGAR</name>
<protein>
    <recommendedName>
        <fullName evidence="5">HMG box domain-containing protein</fullName>
    </recommendedName>
</protein>
<proteinExistence type="predicted"/>
<feature type="DNA-binding region" description="HMG box" evidence="3">
    <location>
        <begin position="79"/>
        <end position="148"/>
    </location>
</feature>
<accession>A0A9P7UL27</accession>
<evidence type="ECO:0000259" key="5">
    <source>
        <dbReference type="PROSITE" id="PS50118"/>
    </source>
</evidence>
<dbReference type="Proteomes" id="UP001049176">
    <property type="component" value="Chromosome 10"/>
</dbReference>